<dbReference type="EMBL" id="KL198017">
    <property type="protein sequence ID" value="KDQ20456.1"/>
    <property type="molecule type" value="Genomic_DNA"/>
</dbReference>
<name>A0A067N9K7_BOTB1</name>
<feature type="binding site" evidence="2">
    <location>
        <begin position="438"/>
        <end position="445"/>
    </location>
    <ligand>
        <name>ATP</name>
        <dbReference type="ChEBI" id="CHEBI:30616"/>
    </ligand>
</feature>
<feature type="active site" evidence="1">
    <location>
        <position position="434"/>
    </location>
</feature>
<dbReference type="PROSITE" id="PS51459">
    <property type="entry name" value="FIDO"/>
    <property type="match status" value="1"/>
</dbReference>
<evidence type="ECO:0000256" key="2">
    <source>
        <dbReference type="PIRSR" id="PIRSR640198-2"/>
    </source>
</evidence>
<dbReference type="PANTHER" id="PTHR13504:SF38">
    <property type="entry name" value="FIDO DOMAIN-CONTAINING PROTEIN"/>
    <property type="match status" value="1"/>
</dbReference>
<dbReference type="GO" id="GO:0005524">
    <property type="term" value="F:ATP binding"/>
    <property type="evidence" value="ECO:0007669"/>
    <property type="project" value="UniProtKB-KW"/>
</dbReference>
<evidence type="ECO:0000313" key="4">
    <source>
        <dbReference type="EMBL" id="KDQ20456.1"/>
    </source>
</evidence>
<dbReference type="InterPro" id="IPR040198">
    <property type="entry name" value="Fido_containing"/>
</dbReference>
<dbReference type="InterPro" id="IPR036597">
    <property type="entry name" value="Fido-like_dom_sf"/>
</dbReference>
<keyword evidence="2" id="KW-0067">ATP-binding</keyword>
<dbReference type="SUPFAM" id="SSF140931">
    <property type="entry name" value="Fic-like"/>
    <property type="match status" value="1"/>
</dbReference>
<keyword evidence="2" id="KW-0547">Nucleotide-binding</keyword>
<dbReference type="HOGENOM" id="CLU_042149_0_0_1"/>
<dbReference type="Pfam" id="PF02661">
    <property type="entry name" value="Fic"/>
    <property type="match status" value="1"/>
</dbReference>
<dbReference type="PANTHER" id="PTHR13504">
    <property type="entry name" value="FIDO DOMAIN-CONTAINING PROTEIN DDB_G0283145"/>
    <property type="match status" value="1"/>
</dbReference>
<reference evidence="5" key="1">
    <citation type="journal article" date="2014" name="Proc. Natl. Acad. Sci. U.S.A.">
        <title>Extensive sampling of basidiomycete genomes demonstrates inadequacy of the white-rot/brown-rot paradigm for wood decay fungi.</title>
        <authorList>
            <person name="Riley R."/>
            <person name="Salamov A.A."/>
            <person name="Brown D.W."/>
            <person name="Nagy L.G."/>
            <person name="Floudas D."/>
            <person name="Held B.W."/>
            <person name="Levasseur A."/>
            <person name="Lombard V."/>
            <person name="Morin E."/>
            <person name="Otillar R."/>
            <person name="Lindquist E.A."/>
            <person name="Sun H."/>
            <person name="LaButti K.M."/>
            <person name="Schmutz J."/>
            <person name="Jabbour D."/>
            <person name="Luo H."/>
            <person name="Baker S.E."/>
            <person name="Pisabarro A.G."/>
            <person name="Walton J.D."/>
            <person name="Blanchette R.A."/>
            <person name="Henrissat B."/>
            <person name="Martin F."/>
            <person name="Cullen D."/>
            <person name="Hibbett D.S."/>
            <person name="Grigoriev I.V."/>
        </authorList>
    </citation>
    <scope>NUCLEOTIDE SEQUENCE [LARGE SCALE GENOMIC DNA]</scope>
    <source>
        <strain evidence="5">FD-172 SS1</strain>
    </source>
</reference>
<dbReference type="STRING" id="930990.A0A067N9K7"/>
<sequence>MAEGKTSWESAFQRFLETLNDVGLHEHGLIVLNGTSSVAQLCQQEASKIRIPGRSEGELSGEFKTICELHKALVGTEARADEPRQELGDQVFDPEHVPGTPIWEFLQESCPFQNSLPVGYFYLITHFKLPTLGHHTFTVLNVNTNRSVSIAHADDIKWIVIDDAESSSRDYLYHLDFALSHEGVNLCILWFLFHSDKFSASTFELYILACLQSEERSTAQQMWFWYEFLTGKNLSLPDLGSASEPGPVFLLDPDIYHTPRPIPSPRHGILANQLGNRGFCPVLRKHLSSIPSQELAEKLRSALKQVPDGMVRSVRTTLYAAETTASYEIEYEYPSEDQVRSISQEIETILSDASFAITEDSLCSLNQTFLGNKSPTTYRNFQNWISTAYIPPKPSDVNSLMSSLLSCLDTILDDPFIDPITAATIIAIGFVDIHPFRDGNGRLHRFLLHFILSRKGFYDPGIILPLSKGILDSKEKYFESLRADRKYLMRVIDYTFDPQADTLTVNNPITHPWYRYPDMTATANFLRDALSATIDVHLPREIASAIQLAEALARLSSEAGIDEADGRKFLNKFLPSCGHLVIAQPRHITRRTRER</sequence>
<dbReference type="Proteomes" id="UP000027195">
    <property type="component" value="Unassembled WGS sequence"/>
</dbReference>
<gene>
    <name evidence="4" type="ORF">BOTBODRAFT_183241</name>
</gene>
<dbReference type="InterPro" id="IPR003812">
    <property type="entry name" value="Fido"/>
</dbReference>
<dbReference type="InParanoid" id="A0A067N9K7"/>
<evidence type="ECO:0000259" key="3">
    <source>
        <dbReference type="PROSITE" id="PS51459"/>
    </source>
</evidence>
<evidence type="ECO:0000313" key="5">
    <source>
        <dbReference type="Proteomes" id="UP000027195"/>
    </source>
</evidence>
<dbReference type="Gene3D" id="1.10.3290.10">
    <property type="entry name" value="Fido-like domain"/>
    <property type="match status" value="1"/>
</dbReference>
<evidence type="ECO:0000256" key="1">
    <source>
        <dbReference type="PIRSR" id="PIRSR640198-1"/>
    </source>
</evidence>
<dbReference type="OrthoDB" id="439046at2759"/>
<feature type="domain" description="Fido" evidence="3">
    <location>
        <begin position="357"/>
        <end position="497"/>
    </location>
</feature>
<accession>A0A067N9K7</accession>
<proteinExistence type="predicted"/>
<dbReference type="AlphaFoldDB" id="A0A067N9K7"/>
<protein>
    <recommendedName>
        <fullName evidence="3">Fido domain-containing protein</fullName>
    </recommendedName>
</protein>
<organism evidence="4 5">
    <name type="scientific">Botryobasidium botryosum (strain FD-172 SS1)</name>
    <dbReference type="NCBI Taxonomy" id="930990"/>
    <lineage>
        <taxon>Eukaryota</taxon>
        <taxon>Fungi</taxon>
        <taxon>Dikarya</taxon>
        <taxon>Basidiomycota</taxon>
        <taxon>Agaricomycotina</taxon>
        <taxon>Agaricomycetes</taxon>
        <taxon>Cantharellales</taxon>
        <taxon>Botryobasidiaceae</taxon>
        <taxon>Botryobasidium</taxon>
    </lineage>
</organism>
<keyword evidence="5" id="KW-1185">Reference proteome</keyword>